<gene>
    <name evidence="3" type="ORF">BOTCAL_0257g00030</name>
</gene>
<feature type="domain" description="DUF6590" evidence="2">
    <location>
        <begin position="801"/>
        <end position="948"/>
    </location>
</feature>
<feature type="region of interest" description="Disordered" evidence="1">
    <location>
        <begin position="250"/>
        <end position="275"/>
    </location>
</feature>
<evidence type="ECO:0000259" key="2">
    <source>
        <dbReference type="Pfam" id="PF20233"/>
    </source>
</evidence>
<protein>
    <recommendedName>
        <fullName evidence="2">DUF6590 domain-containing protein</fullName>
    </recommendedName>
</protein>
<name>A0A4Y8CW95_9HELO</name>
<dbReference type="InterPro" id="IPR046497">
    <property type="entry name" value="DUF6590"/>
</dbReference>
<dbReference type="OrthoDB" id="3559580at2759"/>
<dbReference type="PANTHER" id="PTHR35391:SF5">
    <property type="entry name" value="DUF6590 DOMAIN-CONTAINING PROTEIN"/>
    <property type="match status" value="1"/>
</dbReference>
<dbReference type="PANTHER" id="PTHR35391">
    <property type="entry name" value="C2H2-TYPE DOMAIN-CONTAINING PROTEIN-RELATED"/>
    <property type="match status" value="1"/>
</dbReference>
<dbReference type="AlphaFoldDB" id="A0A4Y8CW95"/>
<sequence>MLENELQRREYAIHNASSYCLKAFKHLQSSIKKSDPPSELIPLLAIEDQNGRFRAWISNTGALKIDRSSLDFRLRDIIFLADNVVNLLDTLYSTLSDAVKLITQEELSQASVPEEYCHNDDESDSSSNSNESEEPSSPLPAVQQFYLLIVDVIDRLYRLSVLIRSPQLQNRSTKAENFVEKDEDGRDLTAEFEAYAIVRAKHQMRAWKNITSEMGLEKDDEDLAIRIGKANSRRRRQFMYDQRHRRKFVSIEKDAEEEEHNEESPQHIGPAENRSTLIPKSSEIPASIFKSFAGSAIAAILSETTATELGQKFEGISDNSSTASSSSTYSGYQMSHVSIPEAPEIEFGKGFQCPYCKLYDSSGKDGKIKRMEWEHAHQWCCNFEGHPLAMFSEENGFKDHLEKHHSDTFESHQLQTLADASKRPTLAVFSTCPFCGAAPEDLVKSDHDMSVNLDAHMISERANIKTRDSSRDDLNYSKSVPSTGYRHSKSDIFDIFDTEIDEIEPSPFVETYERSADVPFKDNTLLWQEVFAQMPKDQRDGDLKLDEFLVQPTSLTTPQALLLETNSSTSKGKGTDLSTEWSEWIWHDQGLYFYAHRTNSTGALEYDYKYPVLENQQSTNRPQIELADPAYVTSRMDSIDDHDHETTPKSALISPALANNYYKTPGRDYSVSTSLSNTDPSNVSWPARYSSTNDTLVSSNTSWAPSKNSALSEHSTIPDDLLPSNYSVLSKDLAPPFKSTVSRPQSMSTKTLLAPPNGMILSLSCEEPSNDKKVGGFDDQRTYQETLDERYKIHGGLAQDEFWKVGRVFMMQWTEPAGTYSDSTYPKMCAHREIARFVVLSKDYGHSVCCPIQTYSTLKSNLPAPDRHAIIYTSPIYPSEHYYETHDGSLIYENLVLDPIRVDSERDDVDSQLHPLSILNYSKVYIIEHYVLVLNIGMVASESINTFTQQSGWDNQKKSSG</sequence>
<reference evidence="3 4" key="1">
    <citation type="submission" date="2017-11" db="EMBL/GenBank/DDBJ databases">
        <title>Comparative genomics of Botrytis spp.</title>
        <authorList>
            <person name="Valero-Jimenez C.A."/>
            <person name="Tapia P."/>
            <person name="Veloso J."/>
            <person name="Silva-Moreno E."/>
            <person name="Staats M."/>
            <person name="Valdes J.H."/>
            <person name="Van Kan J.A.L."/>
        </authorList>
    </citation>
    <scope>NUCLEOTIDE SEQUENCE [LARGE SCALE GENOMIC DNA]</scope>
    <source>
        <strain evidence="3 4">MUCL2830</strain>
    </source>
</reference>
<feature type="region of interest" description="Disordered" evidence="1">
    <location>
        <begin position="112"/>
        <end position="138"/>
    </location>
</feature>
<evidence type="ECO:0000313" key="4">
    <source>
        <dbReference type="Proteomes" id="UP000297299"/>
    </source>
</evidence>
<dbReference type="STRING" id="38488.A0A4Y8CW95"/>
<accession>A0A4Y8CW95</accession>
<organism evidence="3 4">
    <name type="scientific">Botryotinia calthae</name>
    <dbReference type="NCBI Taxonomy" id="38488"/>
    <lineage>
        <taxon>Eukaryota</taxon>
        <taxon>Fungi</taxon>
        <taxon>Dikarya</taxon>
        <taxon>Ascomycota</taxon>
        <taxon>Pezizomycotina</taxon>
        <taxon>Leotiomycetes</taxon>
        <taxon>Helotiales</taxon>
        <taxon>Sclerotiniaceae</taxon>
        <taxon>Botryotinia</taxon>
    </lineage>
</organism>
<comment type="caution">
    <text evidence="3">The sequence shown here is derived from an EMBL/GenBank/DDBJ whole genome shotgun (WGS) entry which is preliminary data.</text>
</comment>
<proteinExistence type="predicted"/>
<evidence type="ECO:0000256" key="1">
    <source>
        <dbReference type="SAM" id="MobiDB-lite"/>
    </source>
</evidence>
<dbReference type="Pfam" id="PF20233">
    <property type="entry name" value="DUF6590"/>
    <property type="match status" value="1"/>
</dbReference>
<dbReference type="Proteomes" id="UP000297299">
    <property type="component" value="Unassembled WGS sequence"/>
</dbReference>
<keyword evidence="4" id="KW-1185">Reference proteome</keyword>
<dbReference type="EMBL" id="PHWZ01000256">
    <property type="protein sequence ID" value="TEY52510.1"/>
    <property type="molecule type" value="Genomic_DNA"/>
</dbReference>
<evidence type="ECO:0000313" key="3">
    <source>
        <dbReference type="EMBL" id="TEY52510.1"/>
    </source>
</evidence>